<protein>
    <submittedName>
        <fullName evidence="2">Uncharacterized protein</fullName>
    </submittedName>
</protein>
<name>A0A6M0IG84_9BACT</name>
<feature type="region of interest" description="Disordered" evidence="1">
    <location>
        <begin position="9"/>
        <end position="28"/>
    </location>
</feature>
<reference evidence="2 3" key="1">
    <citation type="submission" date="2020-02" db="EMBL/GenBank/DDBJ databases">
        <title>Draft genome sequence of two Spirosoma agri KCTC 52727 and Spirosoma terrae KCTC 52035.</title>
        <authorList>
            <person name="Rojas J."/>
            <person name="Ambika Manirajan B."/>
            <person name="Ratering S."/>
            <person name="Suarez C."/>
            <person name="Schnell S."/>
        </authorList>
    </citation>
    <scope>NUCLEOTIDE SEQUENCE [LARGE SCALE GENOMIC DNA]</scope>
    <source>
        <strain evidence="2 3">KCTC 52727</strain>
    </source>
</reference>
<evidence type="ECO:0000313" key="3">
    <source>
        <dbReference type="Proteomes" id="UP000477386"/>
    </source>
</evidence>
<evidence type="ECO:0000256" key="1">
    <source>
        <dbReference type="SAM" id="MobiDB-lite"/>
    </source>
</evidence>
<feature type="region of interest" description="Disordered" evidence="1">
    <location>
        <begin position="133"/>
        <end position="158"/>
    </location>
</feature>
<evidence type="ECO:0000313" key="2">
    <source>
        <dbReference type="EMBL" id="NEU67178.1"/>
    </source>
</evidence>
<gene>
    <name evidence="2" type="ORF">GK091_09830</name>
</gene>
<sequence>MKTTQIRFFNPQDNAVAKEKKEKKSTPVTGYISPAGKLVFPAKSISQLGFDPENAKFRIGTQEGKRKIKSLFVIPVTGEQEGTFELEKAAKSYSISMPVILQKSGIDYTKAKYVFTVKPFDYEEGTEGYELALTDQSPKATYTGKPRGRKPQAKSTEE</sequence>
<dbReference type="RefSeq" id="WP_164036833.1">
    <property type="nucleotide sequence ID" value="NZ_JAAGNZ010000001.1"/>
</dbReference>
<dbReference type="AlphaFoldDB" id="A0A6M0IG84"/>
<proteinExistence type="predicted"/>
<dbReference type="Proteomes" id="UP000477386">
    <property type="component" value="Unassembled WGS sequence"/>
</dbReference>
<keyword evidence="3" id="KW-1185">Reference proteome</keyword>
<accession>A0A6M0IG84</accession>
<dbReference type="EMBL" id="JAAGNZ010000001">
    <property type="protein sequence ID" value="NEU67178.1"/>
    <property type="molecule type" value="Genomic_DNA"/>
</dbReference>
<feature type="compositionally biased region" description="Basic and acidic residues" evidence="1">
    <location>
        <begin position="16"/>
        <end position="25"/>
    </location>
</feature>
<organism evidence="2 3">
    <name type="scientific">Spirosoma agri</name>
    <dbReference type="NCBI Taxonomy" id="1987381"/>
    <lineage>
        <taxon>Bacteria</taxon>
        <taxon>Pseudomonadati</taxon>
        <taxon>Bacteroidota</taxon>
        <taxon>Cytophagia</taxon>
        <taxon>Cytophagales</taxon>
        <taxon>Cytophagaceae</taxon>
        <taxon>Spirosoma</taxon>
    </lineage>
</organism>
<comment type="caution">
    <text evidence="2">The sequence shown here is derived from an EMBL/GenBank/DDBJ whole genome shotgun (WGS) entry which is preliminary data.</text>
</comment>